<evidence type="ECO:0000313" key="2">
    <source>
        <dbReference type="Proteomes" id="UP000050277"/>
    </source>
</evidence>
<dbReference type="OrthoDB" id="9990166at2"/>
<dbReference type="Proteomes" id="UP000050277">
    <property type="component" value="Unassembled WGS sequence"/>
</dbReference>
<comment type="caution">
    <text evidence="1">The sequence shown here is derived from an EMBL/GenBank/DDBJ whole genome shotgun (WGS) entry which is preliminary data.</text>
</comment>
<accession>A0A0P6YLB7</accession>
<dbReference type="RefSeq" id="WP_054533348.1">
    <property type="nucleotide sequence ID" value="NZ_LGKP01000010.1"/>
</dbReference>
<dbReference type="AlphaFoldDB" id="A0A0P6YLB7"/>
<gene>
    <name evidence="1" type="ORF">SE18_05120</name>
</gene>
<name>A0A0P6YLB7_9CHLR</name>
<sequence>MQITKIVVEVAETFNLGDYNNTRPAISIHADLHPGDDVDAVIQQLYQKGREHIESRIDASLMVHGQPPKFYTGDRFDIWIAKKLKLVVVMPSVLGDEDTKPEPRYIMEKHGMRNPIWSLVAREWPEFDLLNKANKAIDAHINHRDSLVLSPEAYPWIAIRSSYPEFQTELDQRFAAYEAAIAAPAPPASDSTPNDQNDAIPF</sequence>
<evidence type="ECO:0000313" key="1">
    <source>
        <dbReference type="EMBL" id="KPL90749.1"/>
    </source>
</evidence>
<reference evidence="1 2" key="1">
    <citation type="submission" date="2015-07" db="EMBL/GenBank/DDBJ databases">
        <title>Whole genome sequence of Herpetosiphon geysericola DSM 7119.</title>
        <authorList>
            <person name="Hemp J."/>
            <person name="Ward L.M."/>
            <person name="Pace L.A."/>
            <person name="Fischer W.W."/>
        </authorList>
    </citation>
    <scope>NUCLEOTIDE SEQUENCE [LARGE SCALE GENOMIC DNA]</scope>
    <source>
        <strain evidence="1 2">DSM 7119</strain>
    </source>
</reference>
<dbReference type="EMBL" id="LGKP01000010">
    <property type="protein sequence ID" value="KPL90749.1"/>
    <property type="molecule type" value="Genomic_DNA"/>
</dbReference>
<organism evidence="1 2">
    <name type="scientific">Herpetosiphon geysericola</name>
    <dbReference type="NCBI Taxonomy" id="70996"/>
    <lineage>
        <taxon>Bacteria</taxon>
        <taxon>Bacillati</taxon>
        <taxon>Chloroflexota</taxon>
        <taxon>Chloroflexia</taxon>
        <taxon>Herpetosiphonales</taxon>
        <taxon>Herpetosiphonaceae</taxon>
        <taxon>Herpetosiphon</taxon>
    </lineage>
</organism>
<keyword evidence="2" id="KW-1185">Reference proteome</keyword>
<protein>
    <submittedName>
        <fullName evidence="1">Uncharacterized protein</fullName>
    </submittedName>
</protein>
<proteinExistence type="predicted"/>
<dbReference type="STRING" id="70996.SE18_05120"/>